<evidence type="ECO:0000313" key="7">
    <source>
        <dbReference type="Proteomes" id="UP001589896"/>
    </source>
</evidence>
<keyword evidence="7" id="KW-1185">Reference proteome</keyword>
<comment type="similarity">
    <text evidence="2 5">Belongs to the glycosyl hydrolase 43 family.</text>
</comment>
<proteinExistence type="inferred from homology"/>
<dbReference type="Gene3D" id="2.115.10.20">
    <property type="entry name" value="Glycosyl hydrolase domain, family 43"/>
    <property type="match status" value="1"/>
</dbReference>
<dbReference type="PANTHER" id="PTHR43301:SF3">
    <property type="entry name" value="ARABINAN ENDO-1,5-ALPHA-L-ARABINOSIDASE A-RELATED"/>
    <property type="match status" value="1"/>
</dbReference>
<dbReference type="SUPFAM" id="SSF75005">
    <property type="entry name" value="Arabinanase/levansucrase/invertase"/>
    <property type="match status" value="1"/>
</dbReference>
<comment type="pathway">
    <text evidence="1">Glycan metabolism; L-arabinan degradation.</text>
</comment>
<dbReference type="RefSeq" id="WP_386671751.1">
    <property type="nucleotide sequence ID" value="NZ_JBHLTG010000005.1"/>
</dbReference>
<organism evidence="6 7">
    <name type="scientific">Lysobacter korlensis</name>
    <dbReference type="NCBI Taxonomy" id="553636"/>
    <lineage>
        <taxon>Bacteria</taxon>
        <taxon>Pseudomonadati</taxon>
        <taxon>Pseudomonadota</taxon>
        <taxon>Gammaproteobacteria</taxon>
        <taxon>Lysobacterales</taxon>
        <taxon>Lysobacteraceae</taxon>
        <taxon>Lysobacter</taxon>
    </lineage>
</organism>
<evidence type="ECO:0000256" key="3">
    <source>
        <dbReference type="ARBA" id="ARBA00022801"/>
    </source>
</evidence>
<name>A0ABV6RTA3_9GAMM</name>
<dbReference type="PANTHER" id="PTHR43301">
    <property type="entry name" value="ARABINAN ENDO-1,5-ALPHA-L-ARABINOSIDASE"/>
    <property type="match status" value="1"/>
</dbReference>
<evidence type="ECO:0000256" key="1">
    <source>
        <dbReference type="ARBA" id="ARBA00004834"/>
    </source>
</evidence>
<reference evidence="6 7" key="1">
    <citation type="submission" date="2024-09" db="EMBL/GenBank/DDBJ databases">
        <authorList>
            <person name="Sun Q."/>
            <person name="Mori K."/>
        </authorList>
    </citation>
    <scope>NUCLEOTIDE SEQUENCE [LARGE SCALE GENOMIC DNA]</scope>
    <source>
        <strain evidence="6 7">KCTC 23076</strain>
    </source>
</reference>
<dbReference type="EMBL" id="JBHLTG010000005">
    <property type="protein sequence ID" value="MFC0680211.1"/>
    <property type="molecule type" value="Genomic_DNA"/>
</dbReference>
<dbReference type="GO" id="GO:0016787">
    <property type="term" value="F:hydrolase activity"/>
    <property type="evidence" value="ECO:0007669"/>
    <property type="project" value="UniProtKB-KW"/>
</dbReference>
<accession>A0ABV6RTA3</accession>
<dbReference type="CDD" id="cd08981">
    <property type="entry name" value="GH43_Bt1873-like"/>
    <property type="match status" value="1"/>
</dbReference>
<sequence>MPPTGRPTAPLHSIPVHDPFLLTDRASGRYLLYTAYDGRADGRGTGIVAYTSQNLRDWAGPEVVFRVPDGAWPDPGTAPWAPEVHAYRGQYFLFLTMHDPHTALSPVRRGENEFAVSNARTGARYEPTMRGVGIAVADRPEGPFRLIRTDRPTTPPDFMALDGTLFVGDDGTPWMVYAHEWVQLLDGTMEAVRLSDDLGSAVGDPVHLFRGSEASWLRTRTPGTAALPPYVTDGPQLRRLPGGALAMLWASYRADGAAGEYVETYAVSPSGSLFGPWIQGDVLVDGNAGHGMLFETFDGTLMLVLHRGMNTPTVRPELHEVVVHAGGLRLGADRRDLYGP</sequence>
<dbReference type="InterPro" id="IPR050727">
    <property type="entry name" value="GH43_arabinanases"/>
</dbReference>
<dbReference type="InterPro" id="IPR006710">
    <property type="entry name" value="Glyco_hydro_43"/>
</dbReference>
<gene>
    <name evidence="6" type="ORF">ACFFGH_20445</name>
</gene>
<evidence type="ECO:0000256" key="4">
    <source>
        <dbReference type="ARBA" id="ARBA00023295"/>
    </source>
</evidence>
<keyword evidence="4 5" id="KW-0326">Glycosidase</keyword>
<protein>
    <submittedName>
        <fullName evidence="6">Glycoside hydrolase family 43 protein</fullName>
    </submittedName>
</protein>
<evidence type="ECO:0000256" key="2">
    <source>
        <dbReference type="ARBA" id="ARBA00009865"/>
    </source>
</evidence>
<comment type="caution">
    <text evidence="6">The sequence shown here is derived from an EMBL/GenBank/DDBJ whole genome shotgun (WGS) entry which is preliminary data.</text>
</comment>
<dbReference type="Pfam" id="PF04616">
    <property type="entry name" value="Glyco_hydro_43"/>
    <property type="match status" value="1"/>
</dbReference>
<evidence type="ECO:0000256" key="5">
    <source>
        <dbReference type="RuleBase" id="RU361187"/>
    </source>
</evidence>
<keyword evidence="3 5" id="KW-0378">Hydrolase</keyword>
<dbReference type="Proteomes" id="UP001589896">
    <property type="component" value="Unassembled WGS sequence"/>
</dbReference>
<dbReference type="InterPro" id="IPR023296">
    <property type="entry name" value="Glyco_hydro_beta-prop_sf"/>
</dbReference>
<evidence type="ECO:0000313" key="6">
    <source>
        <dbReference type="EMBL" id="MFC0680211.1"/>
    </source>
</evidence>